<protein>
    <submittedName>
        <fullName evidence="2">Class I SAM-dependent methyltransferase</fullName>
    </submittedName>
</protein>
<keyword evidence="2" id="KW-0808">Transferase</keyword>
<dbReference type="EMBL" id="CP017708">
    <property type="protein sequence ID" value="AOY79886.1"/>
    <property type="molecule type" value="Genomic_DNA"/>
</dbReference>
<dbReference type="InterPro" id="IPR029063">
    <property type="entry name" value="SAM-dependent_MTases_sf"/>
</dbReference>
<dbReference type="PANTHER" id="PTHR47473:SF1">
    <property type="entry name" value="METHYLTRANSFERASE DOMAIN-CONTAINING PROTEIN"/>
    <property type="match status" value="1"/>
</dbReference>
<organism evidence="2 3">
    <name type="scientific">Moorena producens (strain JHB)</name>
    <dbReference type="NCBI Taxonomy" id="1454205"/>
    <lineage>
        <taxon>Bacteria</taxon>
        <taxon>Bacillati</taxon>
        <taxon>Cyanobacteriota</taxon>
        <taxon>Cyanophyceae</taxon>
        <taxon>Coleofasciculales</taxon>
        <taxon>Coleofasciculaceae</taxon>
        <taxon>Moorena</taxon>
    </lineage>
</organism>
<dbReference type="AlphaFoldDB" id="A0A1D9FWZ8"/>
<gene>
    <name evidence="2" type="ORF">BJP36_08030</name>
</gene>
<feature type="domain" description="Methyltransferase" evidence="1">
    <location>
        <begin position="70"/>
        <end position="165"/>
    </location>
</feature>
<accession>A0A1D9FWZ8</accession>
<evidence type="ECO:0000313" key="2">
    <source>
        <dbReference type="EMBL" id="AOY79886.1"/>
    </source>
</evidence>
<sequence length="250" mass="28644">MSVLSDLISDLKTVYHLAKPIRGDSHQERLENFYRTQSTDYDRFRRRLLKGREELYQSLADGDSNGSVWVDFGGGTGSNLESIADRLSKFSKIYIVDLSPSLLEVARGRIADRGWTNVTTVEADITQFLPPEGVADIVTFSYSLTMIPEWFAAIEQAEQILKPGGIIGVVDFYVSHKHPPQDWQRHSFLARHFWPIWFATDNVFLCPNRLGYLHHKFDTVSLTEKMGNLPFLPGLKVPYYRFIGRKRAKT</sequence>
<name>A0A1D9FWZ8_MOOP1</name>
<dbReference type="CDD" id="cd02440">
    <property type="entry name" value="AdoMet_MTases"/>
    <property type="match status" value="1"/>
</dbReference>
<proteinExistence type="predicted"/>
<dbReference type="GO" id="GO:0008168">
    <property type="term" value="F:methyltransferase activity"/>
    <property type="evidence" value="ECO:0007669"/>
    <property type="project" value="UniProtKB-KW"/>
</dbReference>
<dbReference type="Gene3D" id="3.40.50.150">
    <property type="entry name" value="Vaccinia Virus protein VP39"/>
    <property type="match status" value="1"/>
</dbReference>
<dbReference type="GO" id="GO:0032259">
    <property type="term" value="P:methylation"/>
    <property type="evidence" value="ECO:0007669"/>
    <property type="project" value="UniProtKB-KW"/>
</dbReference>
<dbReference type="Proteomes" id="UP000176944">
    <property type="component" value="Chromosome"/>
</dbReference>
<evidence type="ECO:0000259" key="1">
    <source>
        <dbReference type="Pfam" id="PF13649"/>
    </source>
</evidence>
<dbReference type="PANTHER" id="PTHR47473">
    <property type="entry name" value="BTA1P"/>
    <property type="match status" value="1"/>
</dbReference>
<dbReference type="SUPFAM" id="SSF53335">
    <property type="entry name" value="S-adenosyl-L-methionine-dependent methyltransferases"/>
    <property type="match status" value="1"/>
</dbReference>
<evidence type="ECO:0000313" key="3">
    <source>
        <dbReference type="Proteomes" id="UP000176944"/>
    </source>
</evidence>
<keyword evidence="2" id="KW-0489">Methyltransferase</keyword>
<reference evidence="3" key="1">
    <citation type="submission" date="2016-10" db="EMBL/GenBank/DDBJ databases">
        <title>Comparative genomics uncovers the prolific and rare metabolic potential of the cyanobacterial genus Moorea.</title>
        <authorList>
            <person name="Leao T."/>
            <person name="Castelao G."/>
            <person name="Korobeynikov A."/>
            <person name="Monroe E.A."/>
            <person name="Podell S."/>
            <person name="Glukhov E."/>
            <person name="Allen E."/>
            <person name="Gerwick W.H."/>
            <person name="Gerwick L."/>
        </authorList>
    </citation>
    <scope>NUCLEOTIDE SEQUENCE [LARGE SCALE GENOMIC DNA]</scope>
    <source>
        <strain evidence="3">JHB</strain>
    </source>
</reference>
<dbReference type="Pfam" id="PF13649">
    <property type="entry name" value="Methyltransf_25"/>
    <property type="match status" value="1"/>
</dbReference>
<dbReference type="InterPro" id="IPR041698">
    <property type="entry name" value="Methyltransf_25"/>
</dbReference>